<dbReference type="GO" id="GO:0000289">
    <property type="term" value="P:nuclear-transcribed mRNA poly(A) tail shortening"/>
    <property type="evidence" value="ECO:0007669"/>
    <property type="project" value="TreeGrafter"/>
</dbReference>
<organism evidence="10 11">
    <name type="scientific">Cyberlindnera fabianii</name>
    <name type="common">Yeast</name>
    <name type="synonym">Hansenula fabianii</name>
    <dbReference type="NCBI Taxonomy" id="36022"/>
    <lineage>
        <taxon>Eukaryota</taxon>
        <taxon>Fungi</taxon>
        <taxon>Dikarya</taxon>
        <taxon>Ascomycota</taxon>
        <taxon>Saccharomycotina</taxon>
        <taxon>Saccharomycetes</taxon>
        <taxon>Phaffomycetales</taxon>
        <taxon>Phaffomycetaceae</taxon>
        <taxon>Cyberlindnera</taxon>
    </lineage>
</organism>
<feature type="compositionally biased region" description="Polar residues" evidence="8">
    <location>
        <begin position="48"/>
        <end position="80"/>
    </location>
</feature>
<dbReference type="InterPro" id="IPR050897">
    <property type="entry name" value="SMAUG/VTS1_RNA-bind"/>
</dbReference>
<evidence type="ECO:0000256" key="3">
    <source>
        <dbReference type="ARBA" id="ARBA00007325"/>
    </source>
</evidence>
<comment type="subcellular location">
    <subcellularLocation>
        <location evidence="1">Cytoplasm</location>
        <location evidence="1">P-body</location>
    </subcellularLocation>
    <subcellularLocation>
        <location evidence="2">Cytoplasm</location>
        <location evidence="2">Cytosol</location>
    </subcellularLocation>
</comment>
<feature type="compositionally biased region" description="Basic and acidic residues" evidence="8">
    <location>
        <begin position="237"/>
        <end position="254"/>
    </location>
</feature>
<feature type="region of interest" description="Disordered" evidence="8">
    <location>
        <begin position="215"/>
        <end position="266"/>
    </location>
</feature>
<dbReference type="PANTHER" id="PTHR12515:SF5">
    <property type="entry name" value="PROTEIN SMAUG"/>
    <property type="match status" value="1"/>
</dbReference>
<dbReference type="Pfam" id="PF07647">
    <property type="entry name" value="SAM_2"/>
    <property type="match status" value="1"/>
</dbReference>
<feature type="compositionally biased region" description="Polar residues" evidence="8">
    <location>
        <begin position="290"/>
        <end position="313"/>
    </location>
</feature>
<dbReference type="SMART" id="SM00454">
    <property type="entry name" value="SAM"/>
    <property type="match status" value="1"/>
</dbReference>
<reference evidence="11" key="1">
    <citation type="journal article" date="2017" name="Genome Announc.">
        <title>Genome sequences of Cyberlindnera fabianii 65, Pichia kudriavzevii 129, and Saccharomyces cerevisiae 131 isolated from fermented masau fruits in Zimbabwe.</title>
        <authorList>
            <person name="van Rijswijck I.M.H."/>
            <person name="Derks M.F.L."/>
            <person name="Abee T."/>
            <person name="de Ridder D."/>
            <person name="Smid E.J."/>
        </authorList>
    </citation>
    <scope>NUCLEOTIDE SEQUENCE [LARGE SCALE GENOMIC DNA]</scope>
    <source>
        <strain evidence="11">65</strain>
    </source>
</reference>
<dbReference type="GO" id="GO:0005829">
    <property type="term" value="C:cytosol"/>
    <property type="evidence" value="ECO:0007669"/>
    <property type="project" value="UniProtKB-SubCell"/>
</dbReference>
<evidence type="ECO:0000256" key="6">
    <source>
        <dbReference type="ARBA" id="ARBA00024046"/>
    </source>
</evidence>
<proteinExistence type="inferred from homology"/>
<dbReference type="AlphaFoldDB" id="A0A1V2L4D1"/>
<feature type="region of interest" description="Disordered" evidence="8">
    <location>
        <begin position="1"/>
        <end position="89"/>
    </location>
</feature>
<evidence type="ECO:0000256" key="2">
    <source>
        <dbReference type="ARBA" id="ARBA00004514"/>
    </source>
</evidence>
<dbReference type="Proteomes" id="UP000189513">
    <property type="component" value="Unassembled WGS sequence"/>
</dbReference>
<dbReference type="InterPro" id="IPR037635">
    <property type="entry name" value="VTS1_SAM"/>
</dbReference>
<evidence type="ECO:0000313" key="10">
    <source>
        <dbReference type="EMBL" id="ONH66768.1"/>
    </source>
</evidence>
<evidence type="ECO:0000313" key="11">
    <source>
        <dbReference type="Proteomes" id="UP000189513"/>
    </source>
</evidence>
<dbReference type="GO" id="GO:0000932">
    <property type="term" value="C:P-body"/>
    <property type="evidence" value="ECO:0007669"/>
    <property type="project" value="UniProtKB-SubCell"/>
</dbReference>
<dbReference type="InterPro" id="IPR001660">
    <property type="entry name" value="SAM"/>
</dbReference>
<feature type="domain" description="SAM" evidence="9">
    <location>
        <begin position="324"/>
        <end position="388"/>
    </location>
</feature>
<dbReference type="CDD" id="cd09556">
    <property type="entry name" value="SAM_VTS1_fungal"/>
    <property type="match status" value="1"/>
</dbReference>
<sequence>MSEESEMEKRFEEGVLGTITSSSPPPSGNNSVSNVSNRQHPGAALLSPQVQASNTPSILMSPQPFAQSGGQISGLLSPSGSRYKFESEEPEILAPRPMSPIIDTSMSGFNNRPLIIDNLLSNLPEDILAYARTKVEDLTYQKQSEQSHIVAPQPLYQSSSMHEPATLDSILNGSQQPWSPPTAASNLQRALSPNFVSPMDRGSVLVHEAAMLNRPRSADPYSKTPSKNRGYQYGHNNENHTDDRGRHLTNDDYNRTSSVPPPQRVNYYESLHNQGKDLSKMASLNSATKGLTLDDSNSLTPLKSPQSPTSGQPKSPAINPKQITNPKLLADIPSWLKTLRLHKYTPCLQDTPWKELIYFDDEKLTQKGVTAMGARGKLLKAFEVVRQYYEDGLIPSASA</sequence>
<keyword evidence="4" id="KW-0963">Cytoplasm</keyword>
<dbReference type="GO" id="GO:0003729">
    <property type="term" value="F:mRNA binding"/>
    <property type="evidence" value="ECO:0007669"/>
    <property type="project" value="InterPro"/>
</dbReference>
<dbReference type="EMBL" id="MPUK01000006">
    <property type="protein sequence ID" value="ONH66768.1"/>
    <property type="molecule type" value="Genomic_DNA"/>
</dbReference>
<evidence type="ECO:0000256" key="5">
    <source>
        <dbReference type="ARBA" id="ARBA00022884"/>
    </source>
</evidence>
<dbReference type="STRING" id="36022.A0A1V2L4D1"/>
<evidence type="ECO:0000256" key="7">
    <source>
        <dbReference type="ARBA" id="ARBA00024136"/>
    </source>
</evidence>
<keyword evidence="5" id="KW-0694">RNA-binding</keyword>
<dbReference type="PANTHER" id="PTHR12515">
    <property type="entry name" value="STERILE ALPHA MOTIF DOMAIN CONTAINING PROTEIN 4-RELATED"/>
    <property type="match status" value="1"/>
</dbReference>
<dbReference type="VEuPathDB" id="FungiDB:BON22_3493"/>
<evidence type="ECO:0000259" key="9">
    <source>
        <dbReference type="SMART" id="SM00454"/>
    </source>
</evidence>
<comment type="caution">
    <text evidence="10">The sequence shown here is derived from an EMBL/GenBank/DDBJ whole genome shotgun (WGS) entry which is preliminary data.</text>
</comment>
<feature type="region of interest" description="Disordered" evidence="8">
    <location>
        <begin position="290"/>
        <end position="324"/>
    </location>
</feature>
<comment type="subunit">
    <text evidence="6">Monomer. Binds to RNA.</text>
</comment>
<protein>
    <recommendedName>
        <fullName evidence="7">RNA-binding protein VTS1</fullName>
    </recommendedName>
</protein>
<evidence type="ECO:0000256" key="8">
    <source>
        <dbReference type="SAM" id="MobiDB-lite"/>
    </source>
</evidence>
<accession>A0A1V2L4D1</accession>
<dbReference type="Gene3D" id="1.10.150.50">
    <property type="entry name" value="Transcription Factor, Ets-1"/>
    <property type="match status" value="1"/>
</dbReference>
<evidence type="ECO:0000256" key="4">
    <source>
        <dbReference type="ARBA" id="ARBA00022490"/>
    </source>
</evidence>
<gene>
    <name evidence="10" type="ORF">BON22_3493</name>
</gene>
<comment type="similarity">
    <text evidence="3">Belongs to the VTS1 family.</text>
</comment>
<keyword evidence="11" id="KW-1185">Reference proteome</keyword>
<dbReference type="InterPro" id="IPR013761">
    <property type="entry name" value="SAM/pointed_sf"/>
</dbReference>
<name>A0A1V2L4D1_CYBFA</name>
<feature type="compositionally biased region" description="Low complexity" evidence="8">
    <location>
        <begin position="28"/>
        <end position="37"/>
    </location>
</feature>
<evidence type="ECO:0000256" key="1">
    <source>
        <dbReference type="ARBA" id="ARBA00004201"/>
    </source>
</evidence>
<dbReference type="SUPFAM" id="SSF47769">
    <property type="entry name" value="SAM/Pointed domain"/>
    <property type="match status" value="1"/>
</dbReference>